<gene>
    <name evidence="3" type="ORF">ACFFP1_17570</name>
</gene>
<dbReference type="PROSITE" id="PS51257">
    <property type="entry name" value="PROKAR_LIPOPROTEIN"/>
    <property type="match status" value="1"/>
</dbReference>
<accession>A0ABV5Y2U0</accession>
<sequence>MKKYLSGFALAAATAIALSACGGGDPMSSSNNNSQAAVSTDSIVVGSADFPESQLIAKIYAEALKAKGVKVTEKPSIGSREVTIPALKDGSIDLMPEYSGSLLQYLDPATKASSPDDVTKELSTKIPSGLTQLTASKAQDNDVLTVKKEIADKYNLKSISDLQPVAKDLVLGGPPEWKTRVNGVAGLKSVYNLDFKEFSALDAGGPLTLNALLSGQVQAADLFSTDPAIAENHLVPLEDNKNLFTAQNVFPIINQKKASDTVKSVLDKVSAALTTDDLIQMNGRTAKFEDMGQIAQDWLKSKNLV</sequence>
<keyword evidence="1" id="KW-0732">Signal</keyword>
<evidence type="ECO:0000313" key="4">
    <source>
        <dbReference type="Proteomes" id="UP001589702"/>
    </source>
</evidence>
<proteinExistence type="predicted"/>
<dbReference type="SUPFAM" id="SSF53850">
    <property type="entry name" value="Periplasmic binding protein-like II"/>
    <property type="match status" value="1"/>
</dbReference>
<dbReference type="RefSeq" id="WP_234753286.1">
    <property type="nucleotide sequence ID" value="NZ_BAAAWN010000001.1"/>
</dbReference>
<reference evidence="3 4" key="1">
    <citation type="submission" date="2024-09" db="EMBL/GenBank/DDBJ databases">
        <authorList>
            <person name="Sun Q."/>
            <person name="Mori K."/>
        </authorList>
    </citation>
    <scope>NUCLEOTIDE SEQUENCE [LARGE SCALE GENOMIC DNA]</scope>
    <source>
        <strain evidence="3 4">JCM 1334</strain>
    </source>
</reference>
<comment type="caution">
    <text evidence="3">The sequence shown here is derived from an EMBL/GenBank/DDBJ whole genome shotgun (WGS) entry which is preliminary data.</text>
</comment>
<dbReference type="EMBL" id="JBHMBC010000031">
    <property type="protein sequence ID" value="MFB9821304.1"/>
    <property type="molecule type" value="Genomic_DNA"/>
</dbReference>
<evidence type="ECO:0000256" key="1">
    <source>
        <dbReference type="SAM" id="SignalP"/>
    </source>
</evidence>
<feature type="domain" description="ABC-type glycine betaine transport system substrate-binding" evidence="2">
    <location>
        <begin position="42"/>
        <end position="300"/>
    </location>
</feature>
<feature type="chain" id="PRO_5047380520" evidence="1">
    <location>
        <begin position="21"/>
        <end position="305"/>
    </location>
</feature>
<evidence type="ECO:0000259" key="2">
    <source>
        <dbReference type="Pfam" id="PF04069"/>
    </source>
</evidence>
<dbReference type="Gene3D" id="3.40.190.120">
    <property type="entry name" value="Osmoprotection protein (prox), domain 2"/>
    <property type="match status" value="1"/>
</dbReference>
<keyword evidence="4" id="KW-1185">Reference proteome</keyword>
<dbReference type="CDD" id="cd13606">
    <property type="entry name" value="PBP2_ProX_like"/>
    <property type="match status" value="1"/>
</dbReference>
<evidence type="ECO:0000313" key="3">
    <source>
        <dbReference type="EMBL" id="MFB9821304.1"/>
    </source>
</evidence>
<name>A0ABV5Y2U0_ARTRM</name>
<dbReference type="InterPro" id="IPR007210">
    <property type="entry name" value="ABC_Gly_betaine_transp_sub-bd"/>
</dbReference>
<dbReference type="Gene3D" id="3.40.190.10">
    <property type="entry name" value="Periplasmic binding protein-like II"/>
    <property type="match status" value="1"/>
</dbReference>
<protein>
    <submittedName>
        <fullName evidence="3">ABC transporter substrate-binding protein</fullName>
    </submittedName>
</protein>
<dbReference type="Proteomes" id="UP001589702">
    <property type="component" value="Unassembled WGS sequence"/>
</dbReference>
<dbReference type="Pfam" id="PF04069">
    <property type="entry name" value="OpuAC"/>
    <property type="match status" value="1"/>
</dbReference>
<organism evidence="3 4">
    <name type="scientific">Arthrobacter ramosus</name>
    <dbReference type="NCBI Taxonomy" id="1672"/>
    <lineage>
        <taxon>Bacteria</taxon>
        <taxon>Bacillati</taxon>
        <taxon>Actinomycetota</taxon>
        <taxon>Actinomycetes</taxon>
        <taxon>Micrococcales</taxon>
        <taxon>Micrococcaceae</taxon>
        <taxon>Arthrobacter</taxon>
    </lineage>
</organism>
<feature type="signal peptide" evidence="1">
    <location>
        <begin position="1"/>
        <end position="20"/>
    </location>
</feature>